<name>A0A5E4VY25_9BURK</name>
<dbReference type="AlphaFoldDB" id="A0A5E4VY25"/>
<reference evidence="2 3" key="1">
    <citation type="submission" date="2019-08" db="EMBL/GenBank/DDBJ databases">
        <authorList>
            <person name="Peeters C."/>
        </authorList>
    </citation>
    <scope>NUCLEOTIDE SEQUENCE [LARGE SCALE GENOMIC DNA]</scope>
    <source>
        <strain evidence="2 3">LMG 31108</strain>
    </source>
</reference>
<feature type="region of interest" description="Disordered" evidence="1">
    <location>
        <begin position="1"/>
        <end position="20"/>
    </location>
</feature>
<sequence>MLSPIPPSSVPSRSAEPPSAFLHPRDQCRALIESLERTIASPGGAGAADFEAFLAAVADIADIADVPGAAPYWVQHRDAHDLRALRHALAYCQLTSYPEARRYLVDTIRHYPVATGECSLRVLQSLTPELRAEMLFLSASPWCPLDDAVKIFNDGLITLKIPRTSWRVPILPVCVNQARGGITANEMFQLLSTRSTHGMTIGQAISRGRYGLLREDGQALADWHLKLGHAYAAAQLSPLAAMEYVTACEAALSVDSLLSAVRGIDGALSAINDCTSVGVVREQGARLLGMLDLRGLRLISAEAALLLANKLASLACPALGEALRANARRGFEPLGLPTRTGLSVDELAPAIRRTIARHRGALAAGGLHFSTYRIRFDGLRDPYAGVDFREGAAQAWVLLASRHPASGDAGVFDIVTSATGARAAQTALHPQTMRSLVNGDLFQGILVLDLLQAAGGDVPALNWRAILKPALPAPTMFAPLALPAAGPSTSGEMPCVAAGMATRPAFELRRRIRHMRH</sequence>
<dbReference type="Proteomes" id="UP000406256">
    <property type="component" value="Unassembled WGS sequence"/>
</dbReference>
<organism evidence="2 3">
    <name type="scientific">Pandoraea anhela</name>
    <dbReference type="NCBI Taxonomy" id="2508295"/>
    <lineage>
        <taxon>Bacteria</taxon>
        <taxon>Pseudomonadati</taxon>
        <taxon>Pseudomonadota</taxon>
        <taxon>Betaproteobacteria</taxon>
        <taxon>Burkholderiales</taxon>
        <taxon>Burkholderiaceae</taxon>
        <taxon>Pandoraea</taxon>
    </lineage>
</organism>
<proteinExistence type="predicted"/>
<evidence type="ECO:0000256" key="1">
    <source>
        <dbReference type="SAM" id="MobiDB-lite"/>
    </source>
</evidence>
<evidence type="ECO:0000313" key="2">
    <source>
        <dbReference type="EMBL" id="VVE15765.1"/>
    </source>
</evidence>
<dbReference type="EMBL" id="CABPSB010000009">
    <property type="protein sequence ID" value="VVE15765.1"/>
    <property type="molecule type" value="Genomic_DNA"/>
</dbReference>
<gene>
    <name evidence="2" type="ORF">PAN31108_02860</name>
</gene>
<accession>A0A5E4VY25</accession>
<keyword evidence="3" id="KW-1185">Reference proteome</keyword>
<protein>
    <submittedName>
        <fullName evidence="2">Uncharacterized protein</fullName>
    </submittedName>
</protein>
<evidence type="ECO:0000313" key="3">
    <source>
        <dbReference type="Proteomes" id="UP000406256"/>
    </source>
</evidence>